<dbReference type="EMBL" id="KQ435688">
    <property type="protein sequence ID" value="KOX81313.1"/>
    <property type="molecule type" value="Genomic_DNA"/>
</dbReference>
<proteinExistence type="predicted"/>
<evidence type="ECO:0000313" key="1">
    <source>
        <dbReference type="EMBL" id="KOX81313.1"/>
    </source>
</evidence>
<reference evidence="1 2" key="1">
    <citation type="submission" date="2015-07" db="EMBL/GenBank/DDBJ databases">
        <title>The genome of Melipona quadrifasciata.</title>
        <authorList>
            <person name="Pan H."/>
            <person name="Kapheim K."/>
        </authorList>
    </citation>
    <scope>NUCLEOTIDE SEQUENCE [LARGE SCALE GENOMIC DNA]</scope>
    <source>
        <strain evidence="1">0111107301</strain>
        <tissue evidence="1">Whole body</tissue>
    </source>
</reference>
<evidence type="ECO:0000313" key="2">
    <source>
        <dbReference type="Proteomes" id="UP000053105"/>
    </source>
</evidence>
<protein>
    <submittedName>
        <fullName evidence="1">Uncharacterized protein</fullName>
    </submittedName>
</protein>
<accession>A0A0M9ADV8</accession>
<sequence length="147" mass="16769">MDLFANEMNLDLSFFNWNLHNHTFPMIICVSKKRGHNPGSIINILTTWTRMQYRQGHEVLSKTIHILSKTTHTARKQTLSDPLMGKDIAFENTKYIKDTLATFVMRPRIPQIRVSNTRLAQAASGCAPSVEVLPISDVKQQSVRNPH</sequence>
<dbReference type="AlphaFoldDB" id="A0A0M9ADV8"/>
<dbReference type="Proteomes" id="UP000053105">
    <property type="component" value="Unassembled WGS sequence"/>
</dbReference>
<gene>
    <name evidence="1" type="ORF">WN51_12301</name>
</gene>
<dbReference type="OrthoDB" id="6354602at2759"/>
<keyword evidence="2" id="KW-1185">Reference proteome</keyword>
<name>A0A0M9ADV8_9HYME</name>
<organism evidence="1 2">
    <name type="scientific">Melipona quadrifasciata</name>
    <dbReference type="NCBI Taxonomy" id="166423"/>
    <lineage>
        <taxon>Eukaryota</taxon>
        <taxon>Metazoa</taxon>
        <taxon>Ecdysozoa</taxon>
        <taxon>Arthropoda</taxon>
        <taxon>Hexapoda</taxon>
        <taxon>Insecta</taxon>
        <taxon>Pterygota</taxon>
        <taxon>Neoptera</taxon>
        <taxon>Endopterygota</taxon>
        <taxon>Hymenoptera</taxon>
        <taxon>Apocrita</taxon>
        <taxon>Aculeata</taxon>
        <taxon>Apoidea</taxon>
        <taxon>Anthophila</taxon>
        <taxon>Apidae</taxon>
        <taxon>Melipona</taxon>
    </lineage>
</organism>